<organism evidence="2 3">
    <name type="scientific">Nicotiana sylvestris</name>
    <name type="common">Wood tobacco</name>
    <name type="synonym">South American tobacco</name>
    <dbReference type="NCBI Taxonomy" id="4096"/>
    <lineage>
        <taxon>Eukaryota</taxon>
        <taxon>Viridiplantae</taxon>
        <taxon>Streptophyta</taxon>
        <taxon>Embryophyta</taxon>
        <taxon>Tracheophyta</taxon>
        <taxon>Spermatophyta</taxon>
        <taxon>Magnoliopsida</taxon>
        <taxon>eudicotyledons</taxon>
        <taxon>Gunneridae</taxon>
        <taxon>Pentapetalae</taxon>
        <taxon>asterids</taxon>
        <taxon>lamiids</taxon>
        <taxon>Solanales</taxon>
        <taxon>Solanaceae</taxon>
        <taxon>Nicotianoideae</taxon>
        <taxon>Nicotianeae</taxon>
        <taxon>Nicotiana</taxon>
    </lineage>
</organism>
<keyword evidence="2" id="KW-1185">Reference proteome</keyword>
<dbReference type="InterPro" id="IPR021109">
    <property type="entry name" value="Peptidase_aspartic_dom_sf"/>
</dbReference>
<dbReference type="Gene3D" id="2.40.70.10">
    <property type="entry name" value="Acid Proteases"/>
    <property type="match status" value="1"/>
</dbReference>
<dbReference type="PANTHER" id="PTHR33067:SF9">
    <property type="entry name" value="RNA-DIRECTED DNA POLYMERASE"/>
    <property type="match status" value="1"/>
</dbReference>
<proteinExistence type="predicted"/>
<reference evidence="2" key="1">
    <citation type="journal article" date="2013" name="Genome Biol.">
        <title>Reference genomes and transcriptomes of Nicotiana sylvestris and Nicotiana tomentosiformis.</title>
        <authorList>
            <person name="Sierro N."/>
            <person name="Battey J.N."/>
            <person name="Ouadi S."/>
            <person name="Bovet L."/>
            <person name="Goepfert S."/>
            <person name="Bakaher N."/>
            <person name="Peitsch M.C."/>
            <person name="Ivanov N.V."/>
        </authorList>
    </citation>
    <scope>NUCLEOTIDE SEQUENCE [LARGE SCALE GENOMIC DNA]</scope>
</reference>
<evidence type="ECO:0000313" key="3">
    <source>
        <dbReference type="RefSeq" id="XP_009775660.1"/>
    </source>
</evidence>
<reference evidence="3" key="2">
    <citation type="submission" date="2025-08" db="UniProtKB">
        <authorList>
            <consortium name="RefSeq"/>
        </authorList>
    </citation>
    <scope>IDENTIFICATION</scope>
    <source>
        <tissue evidence="3">Leaf</tissue>
    </source>
</reference>
<dbReference type="eggNOG" id="KOG0017">
    <property type="taxonomic scope" value="Eukaryota"/>
</dbReference>
<feature type="region of interest" description="Disordered" evidence="1">
    <location>
        <begin position="1"/>
        <end position="25"/>
    </location>
</feature>
<protein>
    <submittedName>
        <fullName evidence="3">Uncharacterized protein LOC104225535</fullName>
    </submittedName>
</protein>
<accession>A0A1U7WN19</accession>
<feature type="compositionally biased region" description="Low complexity" evidence="1">
    <location>
        <begin position="9"/>
        <end position="24"/>
    </location>
</feature>
<dbReference type="Proteomes" id="UP000189701">
    <property type="component" value="Unplaced"/>
</dbReference>
<gene>
    <name evidence="3" type="primary">LOC104225535</name>
</gene>
<dbReference type="RefSeq" id="XP_009775660.1">
    <property type="nucleotide sequence ID" value="XM_009777358.1"/>
</dbReference>
<dbReference type="AlphaFoldDB" id="A0A1U7WN19"/>
<sequence length="421" mass="47782">MAPMYQQLSNPPSYLSHGSSSSNNEMGRIENMFKQMTEKNAESDAQLASHNTLIHNVKVQMGKNSQALNSRPKGALPSDMIVNPKGGNNTEHAMAIITKSGRDMNAPTSNEKRLVDDDQVVQEEEIPNNVVQANEEARAPLMKPPPPHPQRLSNQNGENQFKKFKQMMKSLSINVPLVEALEQMPSYAKFTKDLVSKKRSMNFETIKVTHQYQFGALFALQNFGNWATRPTFMRFQMTDHTIEMLLGVIEDVLIRVDKFILLVDFVIQDCEVDYEVPIILGRTFLATGKALCDVEAGELTFRVGDEKLVFHVFKPMWKPNSNEVCCFLDLVTNVIVDDTSATTNVGDMLEVVLLNFNDNEMDWFMECANSLQGMDLDNRKTPLTKTSIGEPPTLELKPLPRHLWYEFLDLVLLYRLFFPLV</sequence>
<name>A0A1U7WN19_NICSY</name>
<evidence type="ECO:0000256" key="1">
    <source>
        <dbReference type="SAM" id="MobiDB-lite"/>
    </source>
</evidence>
<evidence type="ECO:0000313" key="2">
    <source>
        <dbReference type="Proteomes" id="UP000189701"/>
    </source>
</evidence>
<dbReference type="PANTHER" id="PTHR33067">
    <property type="entry name" value="RNA-DIRECTED DNA POLYMERASE-RELATED"/>
    <property type="match status" value="1"/>
</dbReference>